<accession>A0A3G4ZRC6</accession>
<keyword evidence="3" id="KW-0255">Endonuclease</keyword>
<dbReference type="Gene3D" id="3.40.1440.10">
    <property type="entry name" value="GIY-YIG endonuclease"/>
    <property type="match status" value="1"/>
</dbReference>
<keyword evidence="3" id="KW-0378">Hydrolase</keyword>
<keyword evidence="1" id="KW-0863">Zinc-finger</keyword>
<dbReference type="PROSITE" id="PS50158">
    <property type="entry name" value="ZF_CCHC"/>
    <property type="match status" value="1"/>
</dbReference>
<proteinExistence type="predicted"/>
<dbReference type="EMBL" id="MK071986">
    <property type="protein sequence ID" value="AYV76541.1"/>
    <property type="molecule type" value="Genomic_DNA"/>
</dbReference>
<evidence type="ECO:0000259" key="2">
    <source>
        <dbReference type="PROSITE" id="PS50158"/>
    </source>
</evidence>
<feature type="domain" description="CCHC-type" evidence="2">
    <location>
        <begin position="102"/>
        <end position="118"/>
    </location>
</feature>
<dbReference type="InterPro" id="IPR001878">
    <property type="entry name" value="Znf_CCHC"/>
</dbReference>
<dbReference type="Pfam" id="PF00098">
    <property type="entry name" value="zf-CCHC"/>
    <property type="match status" value="1"/>
</dbReference>
<dbReference type="SMART" id="SM00343">
    <property type="entry name" value="ZnF_C2HC"/>
    <property type="match status" value="2"/>
</dbReference>
<dbReference type="GO" id="GO:0008270">
    <property type="term" value="F:zinc ion binding"/>
    <property type="evidence" value="ECO:0007669"/>
    <property type="project" value="UniProtKB-KW"/>
</dbReference>
<evidence type="ECO:0000313" key="3">
    <source>
        <dbReference type="EMBL" id="AYV76541.1"/>
    </source>
</evidence>
<sequence>MVFIYVLQLEENKYYIGKTHDPKFRLETHFDSKGSAWTKKYKPVNIHAVIPDCDDYDEDKYVLKYMSEKGIDNVRGGSFSQIQLNSENESTIKKMINSSDDKCHNCGETGHFMNKCDKIKKTKNIKKVTEDRCQRCNRTGHNEEKCYAKTYENGDEISDFEIISDYEEEFYVCEYCNKEFDTLKGATFHENMYCKKKYTKIQKNNMNGSNGSAIMKIGNITMYKCDYCNTGFGSMNLFIKHKNICRKK</sequence>
<dbReference type="SUPFAM" id="SSF57756">
    <property type="entry name" value="Retrovirus zinc finger-like domains"/>
    <property type="match status" value="1"/>
</dbReference>
<keyword evidence="1" id="KW-0479">Metal-binding</keyword>
<dbReference type="Gene3D" id="4.10.60.10">
    <property type="entry name" value="Zinc finger, CCHC-type"/>
    <property type="match status" value="1"/>
</dbReference>
<keyword evidence="3" id="KW-0540">Nuclease</keyword>
<evidence type="ECO:0000256" key="1">
    <source>
        <dbReference type="PROSITE-ProRule" id="PRU00047"/>
    </source>
</evidence>
<name>A0A3G4ZRC6_9VIRU</name>
<protein>
    <submittedName>
        <fullName evidence="3">Putative endonuclease</fullName>
    </submittedName>
</protein>
<dbReference type="GO" id="GO:0003676">
    <property type="term" value="F:nucleic acid binding"/>
    <property type="evidence" value="ECO:0007669"/>
    <property type="project" value="InterPro"/>
</dbReference>
<reference evidence="3" key="1">
    <citation type="submission" date="2018-10" db="EMBL/GenBank/DDBJ databases">
        <title>Hidden diversity of soil giant viruses.</title>
        <authorList>
            <person name="Schulz F."/>
            <person name="Alteio L."/>
            <person name="Goudeau D."/>
            <person name="Ryan E.M."/>
            <person name="Malmstrom R.R."/>
            <person name="Blanchard J."/>
            <person name="Woyke T."/>
        </authorList>
    </citation>
    <scope>NUCLEOTIDE SEQUENCE</scope>
    <source>
        <strain evidence="3">TEV1</strain>
    </source>
</reference>
<dbReference type="Pfam" id="PF01541">
    <property type="entry name" value="GIY-YIG"/>
    <property type="match status" value="1"/>
</dbReference>
<dbReference type="InterPro" id="IPR036875">
    <property type="entry name" value="Znf_CCHC_sf"/>
</dbReference>
<organism evidence="3">
    <name type="scientific">Terrestrivirus sp</name>
    <dbReference type="NCBI Taxonomy" id="2487775"/>
    <lineage>
        <taxon>Viruses</taxon>
        <taxon>Varidnaviria</taxon>
        <taxon>Bamfordvirae</taxon>
        <taxon>Nucleocytoviricota</taxon>
        <taxon>Megaviricetes</taxon>
        <taxon>Imitervirales</taxon>
        <taxon>Mimiviridae</taxon>
        <taxon>Klosneuvirinae</taxon>
    </lineage>
</organism>
<dbReference type="SUPFAM" id="SSF82771">
    <property type="entry name" value="GIY-YIG endonuclease"/>
    <property type="match status" value="1"/>
</dbReference>
<dbReference type="InterPro" id="IPR035901">
    <property type="entry name" value="GIY-YIG_endonuc_sf"/>
</dbReference>
<keyword evidence="1" id="KW-0862">Zinc</keyword>
<dbReference type="InterPro" id="IPR000305">
    <property type="entry name" value="GIY-YIG_endonuc"/>
</dbReference>
<dbReference type="GO" id="GO:0004519">
    <property type="term" value="F:endonuclease activity"/>
    <property type="evidence" value="ECO:0007669"/>
    <property type="project" value="UniProtKB-KW"/>
</dbReference>
<gene>
    <name evidence="3" type="ORF">Terrestrivirus8_34</name>
</gene>